<feature type="signal peptide" evidence="2">
    <location>
        <begin position="1"/>
        <end position="23"/>
    </location>
</feature>
<feature type="region of interest" description="Disordered" evidence="1">
    <location>
        <begin position="20"/>
        <end position="77"/>
    </location>
</feature>
<keyword evidence="4" id="KW-1185">Reference proteome</keyword>
<reference evidence="3 4" key="1">
    <citation type="submission" date="2021-07" db="EMBL/GenBank/DDBJ databases">
        <title>Novel Helicobacter sp. Isolated from a cat.</title>
        <authorList>
            <person name="Rimbara E."/>
            <person name="Suzuki M."/>
        </authorList>
    </citation>
    <scope>NUCLEOTIDE SEQUENCE [LARGE SCALE GENOMIC DNA]</scope>
    <source>
        <strain evidence="4">NHP19-012</strain>
    </source>
</reference>
<evidence type="ECO:0000256" key="2">
    <source>
        <dbReference type="SAM" id="SignalP"/>
    </source>
</evidence>
<name>A0ABM7SFI7_9HELI</name>
<feature type="chain" id="PRO_5046337803" description="Lipoprotein" evidence="2">
    <location>
        <begin position="24"/>
        <end position="207"/>
    </location>
</feature>
<keyword evidence="2" id="KW-0732">Signal</keyword>
<proteinExistence type="predicted"/>
<organism evidence="3 4">
    <name type="scientific">Helicobacter gastrofelis</name>
    <dbReference type="NCBI Taxonomy" id="2849642"/>
    <lineage>
        <taxon>Bacteria</taxon>
        <taxon>Pseudomonadati</taxon>
        <taxon>Campylobacterota</taxon>
        <taxon>Epsilonproteobacteria</taxon>
        <taxon>Campylobacterales</taxon>
        <taxon>Helicobacteraceae</taxon>
        <taxon>Helicobacter</taxon>
    </lineage>
</organism>
<dbReference type="EMBL" id="AP024819">
    <property type="protein sequence ID" value="BCZ18398.1"/>
    <property type="molecule type" value="Genomic_DNA"/>
</dbReference>
<evidence type="ECO:0000256" key="1">
    <source>
        <dbReference type="SAM" id="MobiDB-lite"/>
    </source>
</evidence>
<accession>A0ABM7SFI7</accession>
<dbReference type="RefSeq" id="WP_221271955.1">
    <property type="nucleotide sequence ID" value="NZ_AP024819.1"/>
</dbReference>
<gene>
    <name evidence="3" type="ORF">NHP190012_00400</name>
</gene>
<sequence>MVSKKLVLLGLAGALALAGCDKAKEDHNSKKEESHKEAPETDMKKEGADKPGVKKEEGKPTSQVAKPEEGQVVTKAEAITDQDVAKVAKSALEDMLKDPKVQKIKEHNIFVVEAKNSIKGKIDTAKLTHIEEAVLKEQKKFVVIEPHAKNAKTAGLMLSTHLEQNTTKAGVAVLVLHLMDAKNGSAIWKKELPITHAESQAKAGIKS</sequence>
<protein>
    <recommendedName>
        <fullName evidence="5">Lipoprotein</fullName>
    </recommendedName>
</protein>
<evidence type="ECO:0000313" key="4">
    <source>
        <dbReference type="Proteomes" id="UP000826146"/>
    </source>
</evidence>
<evidence type="ECO:0000313" key="3">
    <source>
        <dbReference type="EMBL" id="BCZ18398.1"/>
    </source>
</evidence>
<dbReference type="Proteomes" id="UP000826146">
    <property type="component" value="Chromosome"/>
</dbReference>
<evidence type="ECO:0008006" key="5">
    <source>
        <dbReference type="Google" id="ProtNLM"/>
    </source>
</evidence>
<feature type="compositionally biased region" description="Basic and acidic residues" evidence="1">
    <location>
        <begin position="21"/>
        <end position="59"/>
    </location>
</feature>